<accession>A0ABW8YKH7</accession>
<comment type="caution">
    <text evidence="1">The sequence shown here is derived from an EMBL/GenBank/DDBJ whole genome shotgun (WGS) entry which is preliminary data.</text>
</comment>
<organism evidence="1 2">
    <name type="scientific">Sphingomonas plantiphila</name>
    <dbReference type="NCBI Taxonomy" id="3163295"/>
    <lineage>
        <taxon>Bacteria</taxon>
        <taxon>Pseudomonadati</taxon>
        <taxon>Pseudomonadota</taxon>
        <taxon>Alphaproteobacteria</taxon>
        <taxon>Sphingomonadales</taxon>
        <taxon>Sphingomonadaceae</taxon>
        <taxon>Sphingomonas</taxon>
    </lineage>
</organism>
<name>A0ABW8YKH7_9SPHN</name>
<dbReference type="Proteomes" id="UP001629244">
    <property type="component" value="Unassembled WGS sequence"/>
</dbReference>
<keyword evidence="2" id="KW-1185">Reference proteome</keyword>
<gene>
    <name evidence="1" type="ORF">ABS767_07315</name>
</gene>
<dbReference type="RefSeq" id="WP_408077692.1">
    <property type="nucleotide sequence ID" value="NZ_JBELQC010000001.1"/>
</dbReference>
<proteinExistence type="predicted"/>
<sequence>MRGLLAILGLAAVVIVILMSLGMLSINMNSGSLPTVKFEGGKAPTVAADVGEVGMGTTNKTIQVPTITMENKTIQVPTVEVQKAQPTPAPVAQ</sequence>
<dbReference type="EMBL" id="JBELQC010000001">
    <property type="protein sequence ID" value="MFL9840763.1"/>
    <property type="molecule type" value="Genomic_DNA"/>
</dbReference>
<protein>
    <submittedName>
        <fullName evidence="1">Uncharacterized protein</fullName>
    </submittedName>
</protein>
<evidence type="ECO:0000313" key="1">
    <source>
        <dbReference type="EMBL" id="MFL9840763.1"/>
    </source>
</evidence>
<evidence type="ECO:0000313" key="2">
    <source>
        <dbReference type="Proteomes" id="UP001629244"/>
    </source>
</evidence>
<reference evidence="1 2" key="1">
    <citation type="submission" date="2024-06" db="EMBL/GenBank/DDBJ databases">
        <authorList>
            <person name="Kaempfer P."/>
            <person name="Viver T."/>
        </authorList>
    </citation>
    <scope>NUCLEOTIDE SEQUENCE [LARGE SCALE GENOMIC DNA]</scope>
    <source>
        <strain evidence="1 2">ST-64</strain>
    </source>
</reference>